<dbReference type="AlphaFoldDB" id="A0AAN5DEY9"/>
<evidence type="ECO:0000256" key="8">
    <source>
        <dbReference type="ARBA" id="ARBA00041780"/>
    </source>
</evidence>
<evidence type="ECO:0000256" key="1">
    <source>
        <dbReference type="ARBA" id="ARBA00004370"/>
    </source>
</evidence>
<dbReference type="Pfam" id="PF07534">
    <property type="entry name" value="TLD"/>
    <property type="match status" value="1"/>
</dbReference>
<name>A0AAN5DEY9_9BILA</name>
<reference evidence="12" key="1">
    <citation type="submission" date="2022-10" db="EMBL/GenBank/DDBJ databases">
        <title>Genome assembly of Pristionchus species.</title>
        <authorList>
            <person name="Yoshida K."/>
            <person name="Sommer R.J."/>
        </authorList>
    </citation>
    <scope>NUCLEOTIDE SEQUENCE [LARGE SCALE GENOMIC DNA]</scope>
    <source>
        <strain evidence="12">RS5460</strain>
    </source>
</reference>
<keyword evidence="4" id="KW-0963">Cytoplasm</keyword>
<dbReference type="Proteomes" id="UP001328107">
    <property type="component" value="Unassembled WGS sequence"/>
</dbReference>
<dbReference type="GO" id="GO:0005634">
    <property type="term" value="C:nucleus"/>
    <property type="evidence" value="ECO:0007669"/>
    <property type="project" value="TreeGrafter"/>
</dbReference>
<evidence type="ECO:0000259" key="10">
    <source>
        <dbReference type="PROSITE" id="PS51886"/>
    </source>
</evidence>
<dbReference type="EMBL" id="BTRK01000006">
    <property type="protein sequence ID" value="GMR60877.1"/>
    <property type="molecule type" value="Genomic_DNA"/>
</dbReference>
<comment type="subcellular location">
    <subcellularLocation>
        <location evidence="3">Cytoplasm</location>
    </subcellularLocation>
    <subcellularLocation>
        <location evidence="2">Lysosome</location>
    </subcellularLocation>
    <subcellularLocation>
        <location evidence="1">Membrane</location>
    </subcellularLocation>
</comment>
<dbReference type="PANTHER" id="PTHR23354:SF131">
    <property type="entry name" value="MTOR-ASSOCIATED PROTEIN MEAK7"/>
    <property type="match status" value="1"/>
</dbReference>
<feature type="domain" description="TLDc" evidence="10">
    <location>
        <begin position="174"/>
        <end position="339"/>
    </location>
</feature>
<dbReference type="InterPro" id="IPR006571">
    <property type="entry name" value="TLDc_dom"/>
</dbReference>
<dbReference type="PROSITE" id="PS51886">
    <property type="entry name" value="TLDC"/>
    <property type="match status" value="1"/>
</dbReference>
<evidence type="ECO:0000313" key="11">
    <source>
        <dbReference type="EMBL" id="GMR60877.1"/>
    </source>
</evidence>
<organism evidence="11 12">
    <name type="scientific">Pristionchus mayeri</name>
    <dbReference type="NCBI Taxonomy" id="1317129"/>
    <lineage>
        <taxon>Eukaryota</taxon>
        <taxon>Metazoa</taxon>
        <taxon>Ecdysozoa</taxon>
        <taxon>Nematoda</taxon>
        <taxon>Chromadorea</taxon>
        <taxon>Rhabditida</taxon>
        <taxon>Rhabditina</taxon>
        <taxon>Diplogasteromorpha</taxon>
        <taxon>Diplogasteroidea</taxon>
        <taxon>Neodiplogasteridae</taxon>
        <taxon>Pristionchus</taxon>
    </lineage>
</organism>
<sequence>MGANNSHAKKENFRSLNDDQIMTLQNNLKKHTTSTTFSVTDVSSILPYWGEYAKVAFENLARKEGSIKGQLPFSLLVQQANLLEGIASEQADELINLFGDKWREALVTCSRHLLSLSSEDAAALLSVLGAHEYSNLTNLLTANRLAAELVRLPFKELLEMESTPPIAILNGKTSLLSRAAQVVLRAHIPVEYRQTWDLLFSSDWHGSFSLLTYLVDGEGPCFVVVKTTKNRVFGCYASNGFHVDHTYLEDPLCFLFSLAPEIRVYEPTGLRETYCYINIQPEVQPRGLKVYGSNICWPFFICEEYGKGMTTPHSSSFEKCDLAGEANFKIDTLEIWRVGPPQKRKKERSILDK</sequence>
<accession>A0AAN5DEY9</accession>
<keyword evidence="6" id="KW-0458">Lysosome</keyword>
<protein>
    <recommendedName>
        <fullName evidence="7">MTOR-associated protein MEAK7</fullName>
    </recommendedName>
    <alternativeName>
        <fullName evidence="9">TBC/LysM-associated domain-containing protein 1</fullName>
    </alternativeName>
    <alternativeName>
        <fullName evidence="8">TLD domain-containing protein 1</fullName>
    </alternativeName>
</protein>
<evidence type="ECO:0000256" key="7">
    <source>
        <dbReference type="ARBA" id="ARBA00039594"/>
    </source>
</evidence>
<dbReference type="GO" id="GO:0016020">
    <property type="term" value="C:membrane"/>
    <property type="evidence" value="ECO:0007669"/>
    <property type="project" value="UniProtKB-SubCell"/>
</dbReference>
<gene>
    <name evidence="11" type="ORF">PMAYCL1PPCAC_31072</name>
</gene>
<feature type="non-terminal residue" evidence="11">
    <location>
        <position position="353"/>
    </location>
</feature>
<comment type="caution">
    <text evidence="11">The sequence shown here is derived from an EMBL/GenBank/DDBJ whole genome shotgun (WGS) entry which is preliminary data.</text>
</comment>
<evidence type="ECO:0000256" key="4">
    <source>
        <dbReference type="ARBA" id="ARBA00022490"/>
    </source>
</evidence>
<evidence type="ECO:0000256" key="9">
    <source>
        <dbReference type="ARBA" id="ARBA00042134"/>
    </source>
</evidence>
<dbReference type="GO" id="GO:0006979">
    <property type="term" value="P:response to oxidative stress"/>
    <property type="evidence" value="ECO:0007669"/>
    <property type="project" value="TreeGrafter"/>
</dbReference>
<dbReference type="SMART" id="SM00584">
    <property type="entry name" value="TLDc"/>
    <property type="match status" value="1"/>
</dbReference>
<evidence type="ECO:0000256" key="5">
    <source>
        <dbReference type="ARBA" id="ARBA00023136"/>
    </source>
</evidence>
<proteinExistence type="predicted"/>
<evidence type="ECO:0000313" key="12">
    <source>
        <dbReference type="Proteomes" id="UP001328107"/>
    </source>
</evidence>
<evidence type="ECO:0000256" key="6">
    <source>
        <dbReference type="ARBA" id="ARBA00023228"/>
    </source>
</evidence>
<keyword evidence="12" id="KW-1185">Reference proteome</keyword>
<evidence type="ECO:0000256" key="2">
    <source>
        <dbReference type="ARBA" id="ARBA00004371"/>
    </source>
</evidence>
<evidence type="ECO:0000256" key="3">
    <source>
        <dbReference type="ARBA" id="ARBA00004496"/>
    </source>
</evidence>
<keyword evidence="5" id="KW-0472">Membrane</keyword>
<dbReference type="GO" id="GO:0005764">
    <property type="term" value="C:lysosome"/>
    <property type="evidence" value="ECO:0007669"/>
    <property type="project" value="UniProtKB-SubCell"/>
</dbReference>
<dbReference type="PANTHER" id="PTHR23354">
    <property type="entry name" value="NUCLEOLAR PROTEIN 7/ESTROGEN RECEPTOR COACTIVATOR-RELATED"/>
    <property type="match status" value="1"/>
</dbReference>